<dbReference type="SUPFAM" id="SSF69754">
    <property type="entry name" value="Ribosome binding protein Y (YfiA homologue)"/>
    <property type="match status" value="1"/>
</dbReference>
<keyword evidence="8" id="KW-1185">Reference proteome</keyword>
<evidence type="ECO:0000256" key="4">
    <source>
        <dbReference type="HAMAP-Rule" id="MF_00839"/>
    </source>
</evidence>
<dbReference type="HAMAP" id="MF_00839">
    <property type="entry name" value="HPF"/>
    <property type="match status" value="1"/>
</dbReference>
<dbReference type="Gene3D" id="3.30.505.50">
    <property type="entry name" value="Sigma 54 modulation/S30EA ribosomal protein, C-terminal domain"/>
    <property type="match status" value="1"/>
</dbReference>
<keyword evidence="1 4" id="KW-0810">Translation regulation</keyword>
<evidence type="ECO:0000313" key="8">
    <source>
        <dbReference type="Proteomes" id="UP001595604"/>
    </source>
</evidence>
<dbReference type="InterPro" id="IPR036567">
    <property type="entry name" value="RHF-like"/>
</dbReference>
<gene>
    <name evidence="4 7" type="primary">hpf</name>
    <name evidence="7" type="ORF">ACFOD9_12560</name>
</gene>
<dbReference type="InterPro" id="IPR050574">
    <property type="entry name" value="HPF/YfiA_ribosome-assoc"/>
</dbReference>
<dbReference type="InterPro" id="IPR003489">
    <property type="entry name" value="RHF/RaiA"/>
</dbReference>
<dbReference type="Gene3D" id="3.30.160.100">
    <property type="entry name" value="Ribosome hibernation promotion factor-like"/>
    <property type="match status" value="1"/>
</dbReference>
<accession>A0ABV7IQY8</accession>
<protein>
    <recommendedName>
        <fullName evidence="3 4">Ribosome hibernation promoting factor</fullName>
        <shortName evidence="4">HPF</shortName>
    </recommendedName>
</protein>
<feature type="domain" description="Sigma 54 modulation/S30EA ribosomal protein C-terminal" evidence="6">
    <location>
        <begin position="130"/>
        <end position="183"/>
    </location>
</feature>
<dbReference type="NCBIfam" id="TIGR00741">
    <property type="entry name" value="yfiA"/>
    <property type="match status" value="1"/>
</dbReference>
<keyword evidence="4" id="KW-0963">Cytoplasm</keyword>
<comment type="function">
    <text evidence="4">Required for dimerization of active 70S ribosomes into 100S ribosomes in stationary phase; 100S ribosomes are translationally inactive and sometimes present during exponential growth.</text>
</comment>
<evidence type="ECO:0000256" key="3">
    <source>
        <dbReference type="ARBA" id="ARBA00041148"/>
    </source>
</evidence>
<evidence type="ECO:0000256" key="2">
    <source>
        <dbReference type="ARBA" id="ARBA00038695"/>
    </source>
</evidence>
<evidence type="ECO:0000313" key="7">
    <source>
        <dbReference type="EMBL" id="MFC3175083.1"/>
    </source>
</evidence>
<reference evidence="8" key="1">
    <citation type="journal article" date="2019" name="Int. J. Syst. Evol. Microbiol.">
        <title>The Global Catalogue of Microorganisms (GCM) 10K type strain sequencing project: providing services to taxonomists for standard genome sequencing and annotation.</title>
        <authorList>
            <consortium name="The Broad Institute Genomics Platform"/>
            <consortium name="The Broad Institute Genome Sequencing Center for Infectious Disease"/>
            <person name="Wu L."/>
            <person name="Ma J."/>
        </authorList>
    </citation>
    <scope>NUCLEOTIDE SEQUENCE [LARGE SCALE GENOMIC DNA]</scope>
    <source>
        <strain evidence="8">KCTC 42984</strain>
    </source>
</reference>
<keyword evidence="5" id="KW-0175">Coiled coil</keyword>
<evidence type="ECO:0000256" key="1">
    <source>
        <dbReference type="ARBA" id="ARBA00022845"/>
    </source>
</evidence>
<comment type="similarity">
    <text evidence="4">Belongs to the HPF/YfiA ribosome-associated protein family. Long HPF subfamily.</text>
</comment>
<name>A0ABV7IQY8_9SPHN</name>
<comment type="subcellular location">
    <subcellularLocation>
        <location evidence="4">Cytoplasm</location>
    </subcellularLocation>
</comment>
<evidence type="ECO:0000256" key="5">
    <source>
        <dbReference type="SAM" id="Coils"/>
    </source>
</evidence>
<feature type="coiled-coil region" evidence="5">
    <location>
        <begin position="74"/>
        <end position="101"/>
    </location>
</feature>
<dbReference type="RefSeq" id="WP_379510455.1">
    <property type="nucleotide sequence ID" value="NZ_JBHRTQ010000010.1"/>
</dbReference>
<evidence type="ECO:0000259" key="6">
    <source>
        <dbReference type="Pfam" id="PF16321"/>
    </source>
</evidence>
<dbReference type="InterPro" id="IPR032528">
    <property type="entry name" value="Ribosom_S30AE_C"/>
</dbReference>
<dbReference type="Pfam" id="PF16321">
    <property type="entry name" value="Ribosom_S30AE_C"/>
    <property type="match status" value="1"/>
</dbReference>
<organism evidence="7 8">
    <name type="scientific">Novosphingobium bradum</name>
    <dbReference type="NCBI Taxonomy" id="1737444"/>
    <lineage>
        <taxon>Bacteria</taxon>
        <taxon>Pseudomonadati</taxon>
        <taxon>Pseudomonadota</taxon>
        <taxon>Alphaproteobacteria</taxon>
        <taxon>Sphingomonadales</taxon>
        <taxon>Sphingomonadaceae</taxon>
        <taxon>Novosphingobium</taxon>
    </lineage>
</organism>
<dbReference type="PANTHER" id="PTHR33231">
    <property type="entry name" value="30S RIBOSOMAL PROTEIN"/>
    <property type="match status" value="1"/>
</dbReference>
<dbReference type="Pfam" id="PF02482">
    <property type="entry name" value="Ribosomal_S30AE"/>
    <property type="match status" value="1"/>
</dbReference>
<dbReference type="InterPro" id="IPR038416">
    <property type="entry name" value="Ribosom_S30AE_C_sf"/>
</dbReference>
<comment type="subunit">
    <text evidence="4">Interacts with 100S ribosomes.</text>
</comment>
<comment type="subunit">
    <text evidence="2">Associates exclusively with 100S ribosomes, which are dimers of 70S ribosomes.</text>
</comment>
<dbReference type="PANTHER" id="PTHR33231:SF1">
    <property type="entry name" value="30S RIBOSOMAL PROTEIN"/>
    <property type="match status" value="1"/>
</dbReference>
<comment type="caution">
    <text evidence="7">The sequence shown here is derived from an EMBL/GenBank/DDBJ whole genome shotgun (WGS) entry which is preliminary data.</text>
</comment>
<sequence>MDVRVAGHQVETGEALQTHAADRLTAIVEKYFSRGLSSQVTFNRGPAGSFRCDIVTHVMQGLILKGAAFAPDAHVALDQAAEKIDKQLRRYKRRLKDHHEQASHAARAEDAAYVVFAEPEPEAEEIVVDAPLVIAETRVDVPEATVSDAVMMLDLRNTNALLFKNAGTGRHNMVYRRGDGSIGWVEPS</sequence>
<dbReference type="InterPro" id="IPR034694">
    <property type="entry name" value="HPF_long/plastid"/>
</dbReference>
<dbReference type="CDD" id="cd00552">
    <property type="entry name" value="RaiA"/>
    <property type="match status" value="1"/>
</dbReference>
<proteinExistence type="inferred from homology"/>
<dbReference type="Proteomes" id="UP001595604">
    <property type="component" value="Unassembled WGS sequence"/>
</dbReference>
<dbReference type="EMBL" id="JBHRTQ010000010">
    <property type="protein sequence ID" value="MFC3175083.1"/>
    <property type="molecule type" value="Genomic_DNA"/>
</dbReference>